<name>A0A3N4Z0Y7_9MICO</name>
<evidence type="ECO:0000256" key="3">
    <source>
        <dbReference type="ARBA" id="ARBA00022729"/>
    </source>
</evidence>
<evidence type="ECO:0000256" key="1">
    <source>
        <dbReference type="ARBA" id="ARBA00009023"/>
    </source>
</evidence>
<dbReference type="NCBIfam" id="NF037995">
    <property type="entry name" value="TRAP_S1"/>
    <property type="match status" value="1"/>
</dbReference>
<dbReference type="EMBL" id="RKRA01000001">
    <property type="protein sequence ID" value="RPF26267.1"/>
    <property type="molecule type" value="Genomic_DNA"/>
</dbReference>
<accession>A0A3N4Z0Y7</accession>
<dbReference type="Proteomes" id="UP000280726">
    <property type="component" value="Unassembled WGS sequence"/>
</dbReference>
<feature type="signal peptide" evidence="4">
    <location>
        <begin position="1"/>
        <end position="27"/>
    </location>
</feature>
<dbReference type="CDD" id="cd13603">
    <property type="entry name" value="PBP2_TRAP_Siap_TeaA_like"/>
    <property type="match status" value="1"/>
</dbReference>
<evidence type="ECO:0000313" key="5">
    <source>
        <dbReference type="EMBL" id="RPF26267.1"/>
    </source>
</evidence>
<dbReference type="InterPro" id="IPR004682">
    <property type="entry name" value="TRAP_DctP"/>
</dbReference>
<dbReference type="GO" id="GO:0030288">
    <property type="term" value="C:outer membrane-bounded periplasmic space"/>
    <property type="evidence" value="ECO:0007669"/>
    <property type="project" value="InterPro"/>
</dbReference>
<keyword evidence="6" id="KW-1185">Reference proteome</keyword>
<dbReference type="AlphaFoldDB" id="A0A3N4Z0Y7"/>
<dbReference type="Pfam" id="PF03480">
    <property type="entry name" value="DctP"/>
    <property type="match status" value="1"/>
</dbReference>
<evidence type="ECO:0000313" key="6">
    <source>
        <dbReference type="Proteomes" id="UP000280726"/>
    </source>
</evidence>
<reference evidence="5 6" key="1">
    <citation type="submission" date="2018-11" db="EMBL/GenBank/DDBJ databases">
        <title>Sequencing the genomes of 1000 actinobacteria strains.</title>
        <authorList>
            <person name="Klenk H.-P."/>
        </authorList>
    </citation>
    <scope>NUCLEOTIDE SEQUENCE [LARGE SCALE GENOMIC DNA]</scope>
    <source>
        <strain evidence="5 6">DSM 14418</strain>
    </source>
</reference>
<dbReference type="GO" id="GO:0055085">
    <property type="term" value="P:transmembrane transport"/>
    <property type="evidence" value="ECO:0007669"/>
    <property type="project" value="InterPro"/>
</dbReference>
<gene>
    <name evidence="5" type="ORF">EDD32_0701</name>
</gene>
<dbReference type="PANTHER" id="PTHR33376">
    <property type="match status" value="1"/>
</dbReference>
<proteinExistence type="inferred from homology"/>
<keyword evidence="5" id="KW-0675">Receptor</keyword>
<dbReference type="InterPro" id="IPR038404">
    <property type="entry name" value="TRAP_DctP_sf"/>
</dbReference>
<dbReference type="PANTHER" id="PTHR33376:SF7">
    <property type="entry name" value="C4-DICARBOXYLATE-BINDING PROTEIN DCTB"/>
    <property type="match status" value="1"/>
</dbReference>
<keyword evidence="2" id="KW-0813">Transport</keyword>
<dbReference type="OrthoDB" id="9815946at2"/>
<comment type="caution">
    <text evidence="5">The sequence shown here is derived from an EMBL/GenBank/DDBJ whole genome shotgun (WGS) entry which is preliminary data.</text>
</comment>
<feature type="chain" id="PRO_5018007255" evidence="4">
    <location>
        <begin position="28"/>
        <end position="352"/>
    </location>
</feature>
<dbReference type="InterPro" id="IPR018389">
    <property type="entry name" value="DctP_fam"/>
</dbReference>
<dbReference type="Gene3D" id="3.40.190.170">
    <property type="entry name" value="Bacterial extracellular solute-binding protein, family 7"/>
    <property type="match status" value="1"/>
</dbReference>
<organism evidence="5 6">
    <name type="scientific">Georgenia muralis</name>
    <dbReference type="NCBI Taxonomy" id="154117"/>
    <lineage>
        <taxon>Bacteria</taxon>
        <taxon>Bacillati</taxon>
        <taxon>Actinomycetota</taxon>
        <taxon>Actinomycetes</taxon>
        <taxon>Micrococcales</taxon>
        <taxon>Bogoriellaceae</taxon>
        <taxon>Georgenia</taxon>
    </lineage>
</organism>
<protein>
    <submittedName>
        <fullName evidence="5">Tripartite ATP-independent transporter DctP family solute receptor</fullName>
    </submittedName>
</protein>
<dbReference type="PIRSF" id="PIRSF006470">
    <property type="entry name" value="DctB"/>
    <property type="match status" value="1"/>
</dbReference>
<evidence type="ECO:0000256" key="4">
    <source>
        <dbReference type="SAM" id="SignalP"/>
    </source>
</evidence>
<keyword evidence="3 4" id="KW-0732">Signal</keyword>
<comment type="similarity">
    <text evidence="1">Belongs to the bacterial solute-binding protein 7 family.</text>
</comment>
<evidence type="ECO:0000256" key="2">
    <source>
        <dbReference type="ARBA" id="ARBA00022448"/>
    </source>
</evidence>
<sequence length="352" mass="38023">MRTSLPTTRRVRAGAAAAGLSLTLVLAACGGASDETEGDDAAAPANDGETFTLIAGHQLAADTPFDEGLDEFARLVEEKTEGQVTVEVHPNAELGTETDMFQAMQNGTMDVAIVAPGSIAEFVPQVSILSMPFLVTSREQRDEIIEGPIAEELAATIEETSGIVPMSYFGGGVRQMFFTEPAESLDDIQGRLFRVQPSEVLTNAFGAVGLEPTVVAYNELYNALQTGVVEGAENESVYIDSQKFYEPAPNILLTNHEVTIRPLIIGSQTLERLPEDLREAVLEAGEEAGAFERELEAQVDDEKLAALGEMEGVTITEVDTAGVEEQVRPVWEQYAAEWGAEDMLEQILELRQ</sequence>
<dbReference type="NCBIfam" id="TIGR00787">
    <property type="entry name" value="dctP"/>
    <property type="match status" value="1"/>
</dbReference>
<dbReference type="RefSeq" id="WP_123914639.1">
    <property type="nucleotide sequence ID" value="NZ_RKRA01000001.1"/>
</dbReference>
<dbReference type="PROSITE" id="PS51257">
    <property type="entry name" value="PROKAR_LIPOPROTEIN"/>
    <property type="match status" value="1"/>
</dbReference>